<dbReference type="Proteomes" id="UP000285970">
    <property type="component" value="Unassembled WGS sequence"/>
</dbReference>
<feature type="transmembrane region" description="Helical" evidence="1">
    <location>
        <begin position="158"/>
        <end position="179"/>
    </location>
</feature>
<feature type="transmembrane region" description="Helical" evidence="1">
    <location>
        <begin position="110"/>
        <end position="128"/>
    </location>
</feature>
<feature type="transmembrane region" description="Helical" evidence="1">
    <location>
        <begin position="41"/>
        <end position="61"/>
    </location>
</feature>
<feature type="transmembrane region" description="Helical" evidence="1">
    <location>
        <begin position="12"/>
        <end position="35"/>
    </location>
</feature>
<name>A0A443J710_9MICO</name>
<accession>A0A443J710</accession>
<keyword evidence="1" id="KW-1133">Transmembrane helix</keyword>
<gene>
    <name evidence="2" type="ORF">D8Y23_13620</name>
</gene>
<feature type="transmembrane region" description="Helical" evidence="1">
    <location>
        <begin position="135"/>
        <end position="152"/>
    </location>
</feature>
<feature type="transmembrane region" description="Helical" evidence="1">
    <location>
        <begin position="82"/>
        <end position="104"/>
    </location>
</feature>
<keyword evidence="1" id="KW-0812">Transmembrane</keyword>
<dbReference type="OrthoDB" id="5082313at2"/>
<reference evidence="2 3" key="1">
    <citation type="journal article" date="2018" name="Front. Microbiol.">
        <title>Novel Insights Into Bacterial Dimethylsulfoniopropionate Catabolism in the East China Sea.</title>
        <authorList>
            <person name="Liu J."/>
            <person name="Liu J."/>
            <person name="Zhang S.H."/>
            <person name="Liang J."/>
            <person name="Lin H."/>
            <person name="Song D."/>
            <person name="Yang G.P."/>
            <person name="Todd J.D."/>
            <person name="Zhang X.H."/>
        </authorList>
    </citation>
    <scope>NUCLEOTIDE SEQUENCE [LARGE SCALE GENOMIC DNA]</scope>
    <source>
        <strain evidence="2 3">ZYFD042</strain>
    </source>
</reference>
<protein>
    <submittedName>
        <fullName evidence="2">Uncharacterized protein</fullName>
    </submittedName>
</protein>
<sequence>MGERGPLVTVRSILSGIGLAFTAYLAARSLLWTLPDTVERGWLLIAALVLYLPIAWLWILLPTRRRAVGVDGSMGDARMTPPHWAVALALLAAVVVPNAAFAAVSEDGRAQPFVTWVIGAIGALMTVVMVRRRPIVAWAGTAALTVSSAAWLGPLDALSLGLVGSLVWVAAAQLITFALDRVAHDAERLAELQQAASAWQASQSGRQRERRLHVQRALHVAGPVLGRTIETGGNLRPSEKNAARLAEQSLRDELRSPRLLDEGVRAQIDAARRRGTIVMLFDEGGLEDIPAAALQDIRAELAGIVEEAASERLIIRTSPHHEVAVTVVGRTAAAGAGADEDDVDLWREIRRPH</sequence>
<dbReference type="AlphaFoldDB" id="A0A443J710"/>
<dbReference type="EMBL" id="RBZY01000057">
    <property type="protein sequence ID" value="RWR16391.1"/>
    <property type="molecule type" value="Genomic_DNA"/>
</dbReference>
<evidence type="ECO:0000313" key="3">
    <source>
        <dbReference type="Proteomes" id="UP000285970"/>
    </source>
</evidence>
<keyword evidence="1" id="KW-0472">Membrane</keyword>
<evidence type="ECO:0000313" key="2">
    <source>
        <dbReference type="EMBL" id="RWR16391.1"/>
    </source>
</evidence>
<evidence type="ECO:0000256" key="1">
    <source>
        <dbReference type="SAM" id="Phobius"/>
    </source>
</evidence>
<comment type="caution">
    <text evidence="2">The sequence shown here is derived from an EMBL/GenBank/DDBJ whole genome shotgun (WGS) entry which is preliminary data.</text>
</comment>
<proteinExistence type="predicted"/>
<organism evidence="2 3">
    <name type="scientific">Microbacterium enclense</name>
    <dbReference type="NCBI Taxonomy" id="993073"/>
    <lineage>
        <taxon>Bacteria</taxon>
        <taxon>Bacillati</taxon>
        <taxon>Actinomycetota</taxon>
        <taxon>Actinomycetes</taxon>
        <taxon>Micrococcales</taxon>
        <taxon>Microbacteriaceae</taxon>
        <taxon>Microbacterium</taxon>
    </lineage>
</organism>